<dbReference type="InterPro" id="IPR006076">
    <property type="entry name" value="FAD-dep_OxRdtase"/>
</dbReference>
<dbReference type="PRINTS" id="PR00411">
    <property type="entry name" value="PNDRDTASEI"/>
</dbReference>
<evidence type="ECO:0000313" key="3">
    <source>
        <dbReference type="EMBL" id="NYD21337.1"/>
    </source>
</evidence>
<sequence>MSTSTARVVVVGAGILGASTAAHLARAGASVDLVTEADVASGASGRSLSWLNSAGARSDAYHLLRTVGIDRWHTFAARRAGRADVAQGVRFDGGLTWAAPGESHRDRHAHELAIGYDSLWLAPDEVAAWTPGVDPSAVAAEGAVFNPGEGWVDLPLAAGVLLEEFDAAGGRLHTGTGRAHPVVEGGRVTGVTTDSGATFAADAVVLATGPWVPRDLAELGLSVPDDSPVSLLLRTKPVEVALRAVLNTPRVAVRPAPGGVLVLDSAWSEEEVVIHGEGDYEVKDSTLEGLLAEASAVLAGNPQLALDGYGVGRKPIPGDGEPVAGAVDGVAGLHVLFTHSGATLGLVLGEFTAREVLTGQPNPLLAAFRPGRFAAS</sequence>
<evidence type="ECO:0000259" key="2">
    <source>
        <dbReference type="Pfam" id="PF01266"/>
    </source>
</evidence>
<accession>A0A7Y9AT48</accession>
<gene>
    <name evidence="3" type="ORF">BJ968_000877</name>
</gene>
<dbReference type="SUPFAM" id="SSF51905">
    <property type="entry name" value="FAD/NAD(P)-binding domain"/>
    <property type="match status" value="1"/>
</dbReference>
<dbReference type="EMBL" id="JACCBB010000001">
    <property type="protein sequence ID" value="NYD21337.1"/>
    <property type="molecule type" value="Genomic_DNA"/>
</dbReference>
<reference evidence="3 4" key="1">
    <citation type="submission" date="2020-07" db="EMBL/GenBank/DDBJ databases">
        <title>Sequencing the genomes of 1000 actinobacteria strains.</title>
        <authorList>
            <person name="Klenk H.-P."/>
        </authorList>
    </citation>
    <scope>NUCLEOTIDE SEQUENCE [LARGE SCALE GENOMIC DNA]</scope>
    <source>
        <strain evidence="3 4">DSM 7487</strain>
    </source>
</reference>
<name>A0A7Y9AT48_9ACTN</name>
<dbReference type="PANTHER" id="PTHR13847">
    <property type="entry name" value="SARCOSINE DEHYDROGENASE-RELATED"/>
    <property type="match status" value="1"/>
</dbReference>
<keyword evidence="4" id="KW-1185">Reference proteome</keyword>
<dbReference type="AlphaFoldDB" id="A0A7Y9AT48"/>
<dbReference type="RefSeq" id="WP_179749559.1">
    <property type="nucleotide sequence ID" value="NZ_BAAAGN010000006.1"/>
</dbReference>
<evidence type="ECO:0000313" key="4">
    <source>
        <dbReference type="Proteomes" id="UP000521922"/>
    </source>
</evidence>
<organism evidence="3 4">
    <name type="scientific">Kineococcus aurantiacus</name>
    <dbReference type="NCBI Taxonomy" id="37633"/>
    <lineage>
        <taxon>Bacteria</taxon>
        <taxon>Bacillati</taxon>
        <taxon>Actinomycetota</taxon>
        <taxon>Actinomycetes</taxon>
        <taxon>Kineosporiales</taxon>
        <taxon>Kineosporiaceae</taxon>
        <taxon>Kineococcus</taxon>
    </lineage>
</organism>
<dbReference type="PANTHER" id="PTHR13847:SF289">
    <property type="entry name" value="GLYCINE OXIDASE"/>
    <property type="match status" value="1"/>
</dbReference>
<dbReference type="Gene3D" id="3.30.9.10">
    <property type="entry name" value="D-Amino Acid Oxidase, subunit A, domain 2"/>
    <property type="match status" value="1"/>
</dbReference>
<keyword evidence="1" id="KW-0560">Oxidoreductase</keyword>
<dbReference type="GO" id="GO:0016491">
    <property type="term" value="F:oxidoreductase activity"/>
    <property type="evidence" value="ECO:0007669"/>
    <property type="project" value="UniProtKB-KW"/>
</dbReference>
<dbReference type="Proteomes" id="UP000521922">
    <property type="component" value="Unassembled WGS sequence"/>
</dbReference>
<dbReference type="GO" id="GO:0005737">
    <property type="term" value="C:cytoplasm"/>
    <property type="evidence" value="ECO:0007669"/>
    <property type="project" value="TreeGrafter"/>
</dbReference>
<feature type="domain" description="FAD dependent oxidoreductase" evidence="2">
    <location>
        <begin position="7"/>
        <end position="353"/>
    </location>
</feature>
<dbReference type="Pfam" id="PF01266">
    <property type="entry name" value="DAO"/>
    <property type="match status" value="1"/>
</dbReference>
<proteinExistence type="predicted"/>
<dbReference type="Gene3D" id="3.50.50.60">
    <property type="entry name" value="FAD/NAD(P)-binding domain"/>
    <property type="match status" value="1"/>
</dbReference>
<dbReference type="InterPro" id="IPR036188">
    <property type="entry name" value="FAD/NAD-bd_sf"/>
</dbReference>
<protein>
    <submittedName>
        <fullName evidence="3">Glycine/D-amino acid oxidase-like deaminating enzyme</fullName>
    </submittedName>
</protein>
<comment type="caution">
    <text evidence="3">The sequence shown here is derived from an EMBL/GenBank/DDBJ whole genome shotgun (WGS) entry which is preliminary data.</text>
</comment>
<evidence type="ECO:0000256" key="1">
    <source>
        <dbReference type="ARBA" id="ARBA00023002"/>
    </source>
</evidence>